<comment type="caution">
    <text evidence="2">The sequence shown here is derived from an EMBL/GenBank/DDBJ whole genome shotgun (WGS) entry which is preliminary data.</text>
</comment>
<organism evidence="2 3">
    <name type="scientific">Fodinibius halophilus</name>
    <dbReference type="NCBI Taxonomy" id="1736908"/>
    <lineage>
        <taxon>Bacteria</taxon>
        <taxon>Pseudomonadati</taxon>
        <taxon>Balneolota</taxon>
        <taxon>Balneolia</taxon>
        <taxon>Balneolales</taxon>
        <taxon>Balneolaceae</taxon>
        <taxon>Fodinibius</taxon>
    </lineage>
</organism>
<dbReference type="Gene3D" id="2.40.160.20">
    <property type="match status" value="1"/>
</dbReference>
<dbReference type="Pfam" id="PF13568">
    <property type="entry name" value="OMP_b-brl_2"/>
    <property type="match status" value="1"/>
</dbReference>
<keyword evidence="3" id="KW-1185">Reference proteome</keyword>
<gene>
    <name evidence="2" type="ORF">G3569_13095</name>
</gene>
<dbReference type="EMBL" id="JAALLS010000018">
    <property type="protein sequence ID" value="NGP89290.1"/>
    <property type="molecule type" value="Genomic_DNA"/>
</dbReference>
<name>A0A6M1TLF4_9BACT</name>
<dbReference type="Proteomes" id="UP000479132">
    <property type="component" value="Unassembled WGS sequence"/>
</dbReference>
<evidence type="ECO:0000313" key="2">
    <source>
        <dbReference type="EMBL" id="NGP89290.1"/>
    </source>
</evidence>
<proteinExistence type="predicted"/>
<dbReference type="InterPro" id="IPR011250">
    <property type="entry name" value="OMP/PagP_B-barrel"/>
</dbReference>
<dbReference type="InterPro" id="IPR025665">
    <property type="entry name" value="Beta-barrel_OMP_2"/>
</dbReference>
<protein>
    <submittedName>
        <fullName evidence="2">PorT family protein</fullName>
    </submittedName>
</protein>
<dbReference type="AlphaFoldDB" id="A0A6M1TLF4"/>
<accession>A0A6M1TLF4</accession>
<dbReference type="SUPFAM" id="SSF56925">
    <property type="entry name" value="OMPA-like"/>
    <property type="match status" value="1"/>
</dbReference>
<dbReference type="RefSeq" id="WP_165269869.1">
    <property type="nucleotide sequence ID" value="NZ_JAALLS010000018.1"/>
</dbReference>
<feature type="domain" description="Outer membrane protein beta-barrel" evidence="1">
    <location>
        <begin position="29"/>
        <end position="195"/>
    </location>
</feature>
<reference evidence="2 3" key="1">
    <citation type="submission" date="2020-02" db="EMBL/GenBank/DDBJ databases">
        <title>Aliifodinibius halophilus 2W32, complete genome.</title>
        <authorList>
            <person name="Li Y."/>
            <person name="Wu S."/>
        </authorList>
    </citation>
    <scope>NUCLEOTIDE SEQUENCE [LARGE SCALE GENOMIC DNA]</scope>
    <source>
        <strain evidence="2 3">2W32</strain>
    </source>
</reference>
<evidence type="ECO:0000259" key="1">
    <source>
        <dbReference type="Pfam" id="PF13568"/>
    </source>
</evidence>
<evidence type="ECO:0000313" key="3">
    <source>
        <dbReference type="Proteomes" id="UP000479132"/>
    </source>
</evidence>
<sequence length="215" mass="22991">MQVNTQKVLGLTFIHLLVFLVWAGITANAQTTTPLHWGVKAGINASTMHGDAVDDAEYQAGFNGGIYLNYKFAQNWSIQPEVLFSMKGAETESSLSGQAITTDYELGYLSIPVLAKYHFNTNSNVIPSLYLGPQLGFGLYGDANDNEIDDSLADAEFGLAFGGGIDLLTASQASDLIQLVGLDLRYTLGLTDTFDVAGDPEAQNGAFSAVFTLGF</sequence>